<dbReference type="Proteomes" id="UP000292855">
    <property type="component" value="Unassembled WGS sequence"/>
</dbReference>
<dbReference type="PANTHER" id="PTHR33446:SF2">
    <property type="entry name" value="PROTEIN TONB"/>
    <property type="match status" value="1"/>
</dbReference>
<comment type="caution">
    <text evidence="2">The sequence shown here is derived from an EMBL/GenBank/DDBJ whole genome shotgun (WGS) entry which is preliminary data.</text>
</comment>
<sequence>MMKYLYVNLSRCAIGLWLLFFSSLLKGQETIVTYVKKNGGYTAYKDSAAYTSILRIVPNEAGMHELNDYYTNGNLKRHGWSKTADPKRLRFEGLVETYYDDGALETVVRYADNRRIDTAERYYRNGVLKEREAYLKQAERKEDSLQVDLNKRLVYYADSTGRIQIQDGNGYAEIMTNNVDIEQGHYVDGLRDGRWEGSFQKAKYRFEEWYENGEVIRGITTDSLGKQYPYEQRDVNPEYPQGRRNLLQFIGQNYKYPKEAVQAKVDGQLLISFVVDKTGMATDFEVVHDLGYGTAAAAINALKKSERWSPGYQRGVPVRVKYTLPVRLNLSFRPSPKPASQ</sequence>
<keyword evidence="3" id="KW-1185">Reference proteome</keyword>
<dbReference type="PANTHER" id="PTHR33446">
    <property type="entry name" value="PROTEIN TONB-RELATED"/>
    <property type="match status" value="1"/>
</dbReference>
<dbReference type="PROSITE" id="PS52015">
    <property type="entry name" value="TONB_CTD"/>
    <property type="match status" value="1"/>
</dbReference>
<dbReference type="InterPro" id="IPR037682">
    <property type="entry name" value="TonB_C"/>
</dbReference>
<organism evidence="2 3">
    <name type="scientific">Sphingobacterium corticibacterium</name>
    <dbReference type="NCBI Taxonomy" id="2484746"/>
    <lineage>
        <taxon>Bacteria</taxon>
        <taxon>Pseudomonadati</taxon>
        <taxon>Bacteroidota</taxon>
        <taxon>Sphingobacteriia</taxon>
        <taxon>Sphingobacteriales</taxon>
        <taxon>Sphingobacteriaceae</taxon>
        <taxon>Sphingobacterium</taxon>
    </lineage>
</organism>
<dbReference type="OrthoDB" id="649093at2"/>
<reference evidence="2 3" key="1">
    <citation type="submission" date="2019-02" db="EMBL/GenBank/DDBJ databases">
        <authorList>
            <person name="Li Y."/>
        </authorList>
    </citation>
    <scope>NUCLEOTIDE SEQUENCE [LARGE SCALE GENOMIC DNA]</scope>
    <source>
        <strain evidence="2 3">30C10-4-7</strain>
    </source>
</reference>
<dbReference type="Gene3D" id="3.30.1150.10">
    <property type="match status" value="1"/>
</dbReference>
<dbReference type="GO" id="GO:0055085">
    <property type="term" value="P:transmembrane transport"/>
    <property type="evidence" value="ECO:0007669"/>
    <property type="project" value="InterPro"/>
</dbReference>
<gene>
    <name evidence="2" type="ORF">EWE74_13965</name>
</gene>
<dbReference type="Gene3D" id="3.90.930.1">
    <property type="match status" value="1"/>
</dbReference>
<dbReference type="EMBL" id="SGIT01000002">
    <property type="protein sequence ID" value="RZF60212.1"/>
    <property type="molecule type" value="Genomic_DNA"/>
</dbReference>
<dbReference type="InterPro" id="IPR051045">
    <property type="entry name" value="TonB-dependent_transducer"/>
</dbReference>
<evidence type="ECO:0000313" key="3">
    <source>
        <dbReference type="Proteomes" id="UP000292855"/>
    </source>
</evidence>
<evidence type="ECO:0000313" key="2">
    <source>
        <dbReference type="EMBL" id="RZF60212.1"/>
    </source>
</evidence>
<name>A0A4Q6XRU1_9SPHI</name>
<feature type="domain" description="TonB C-terminal" evidence="1">
    <location>
        <begin position="241"/>
        <end position="337"/>
    </location>
</feature>
<proteinExistence type="predicted"/>
<dbReference type="SUPFAM" id="SSF74653">
    <property type="entry name" value="TolA/TonB C-terminal domain"/>
    <property type="match status" value="1"/>
</dbReference>
<accession>A0A4Q6XRU1</accession>
<dbReference type="SUPFAM" id="SSF82185">
    <property type="entry name" value="Histone H3 K4-specific methyltransferase SET7/9 N-terminal domain"/>
    <property type="match status" value="1"/>
</dbReference>
<dbReference type="RefSeq" id="WP_130142130.1">
    <property type="nucleotide sequence ID" value="NZ_SGIT01000002.1"/>
</dbReference>
<evidence type="ECO:0000259" key="1">
    <source>
        <dbReference type="PROSITE" id="PS52015"/>
    </source>
</evidence>
<dbReference type="Pfam" id="PF03544">
    <property type="entry name" value="TonB_C"/>
    <property type="match status" value="1"/>
</dbReference>
<dbReference type="GO" id="GO:0031992">
    <property type="term" value="F:energy transducer activity"/>
    <property type="evidence" value="ECO:0007669"/>
    <property type="project" value="TreeGrafter"/>
</dbReference>
<dbReference type="AlphaFoldDB" id="A0A4Q6XRU1"/>
<dbReference type="GO" id="GO:0098797">
    <property type="term" value="C:plasma membrane protein complex"/>
    <property type="evidence" value="ECO:0007669"/>
    <property type="project" value="TreeGrafter"/>
</dbReference>
<protein>
    <submittedName>
        <fullName evidence="2">Energy transducer TonB</fullName>
    </submittedName>
</protein>